<proteinExistence type="predicted"/>
<name>A0A1G7N624_9FLAO</name>
<dbReference type="Proteomes" id="UP000199203">
    <property type="component" value="Unassembled WGS sequence"/>
</dbReference>
<dbReference type="SUPFAM" id="SSF159888">
    <property type="entry name" value="YdhG-like"/>
    <property type="match status" value="1"/>
</dbReference>
<dbReference type="Pfam" id="PF08818">
    <property type="entry name" value="DUF1801"/>
    <property type="match status" value="1"/>
</dbReference>
<dbReference type="RefSeq" id="WP_089873228.1">
    <property type="nucleotide sequence ID" value="NZ_FNBH01000002.1"/>
</dbReference>
<evidence type="ECO:0000259" key="1">
    <source>
        <dbReference type="Pfam" id="PF08818"/>
    </source>
</evidence>
<protein>
    <recommendedName>
        <fullName evidence="1">YdhG-like domain-containing protein</fullName>
    </recommendedName>
</protein>
<accession>A0A1G7N624</accession>
<gene>
    <name evidence="2" type="ORF">SAMN05421825_1883</name>
</gene>
<reference evidence="3" key="1">
    <citation type="submission" date="2016-10" db="EMBL/GenBank/DDBJ databases">
        <authorList>
            <person name="Varghese N."/>
            <person name="Submissions S."/>
        </authorList>
    </citation>
    <scope>NUCLEOTIDE SEQUENCE [LARGE SCALE GENOMIC DNA]</scope>
    <source>
        <strain evidence="3">DSM 19684</strain>
    </source>
</reference>
<evidence type="ECO:0000313" key="2">
    <source>
        <dbReference type="EMBL" id="SDF68779.1"/>
    </source>
</evidence>
<dbReference type="OrthoDB" id="9813231at2"/>
<dbReference type="InterPro" id="IPR014922">
    <property type="entry name" value="YdhG-like"/>
</dbReference>
<keyword evidence="3" id="KW-1185">Reference proteome</keyword>
<organism evidence="2 3">
    <name type="scientific">Epilithonimonas hungarica</name>
    <dbReference type="NCBI Taxonomy" id="454006"/>
    <lineage>
        <taxon>Bacteria</taxon>
        <taxon>Pseudomonadati</taxon>
        <taxon>Bacteroidota</taxon>
        <taxon>Flavobacteriia</taxon>
        <taxon>Flavobacteriales</taxon>
        <taxon>Weeksellaceae</taxon>
        <taxon>Chryseobacterium group</taxon>
        <taxon>Epilithonimonas</taxon>
    </lineage>
</organism>
<sequence length="151" mass="17847">MQIFVDTIEEYISQIPEERRDAFRKLLETVDRNLPKGFQQNMQYGMVTWCVPLETYPAGYHCAKNTPLPFISVASQKNFIAFYNTGIYADQKILDWFVSEFPNHSKKKLDMGKSCIRFKKMDDIPYELMGELCTKISVDEWITIYEKNYKK</sequence>
<dbReference type="AlphaFoldDB" id="A0A1G7N624"/>
<dbReference type="EMBL" id="FNBH01000002">
    <property type="protein sequence ID" value="SDF68779.1"/>
    <property type="molecule type" value="Genomic_DNA"/>
</dbReference>
<dbReference type="Gene3D" id="3.90.1150.200">
    <property type="match status" value="1"/>
</dbReference>
<evidence type="ECO:0000313" key="3">
    <source>
        <dbReference type="Proteomes" id="UP000199203"/>
    </source>
</evidence>
<feature type="domain" description="YdhG-like" evidence="1">
    <location>
        <begin position="19"/>
        <end position="135"/>
    </location>
</feature>
<dbReference type="STRING" id="454006.SAMN05421825_1883"/>